<dbReference type="EMBL" id="JANCLU010000005">
    <property type="protein sequence ID" value="MCP8938391.1"/>
    <property type="molecule type" value="Genomic_DNA"/>
</dbReference>
<reference evidence="2 3" key="1">
    <citation type="submission" date="2022-07" db="EMBL/GenBank/DDBJ databases">
        <authorList>
            <person name="Li W.-J."/>
            <person name="Deng Q.-Q."/>
        </authorList>
    </citation>
    <scope>NUCLEOTIDE SEQUENCE [LARGE SCALE GENOMIC DNA]</scope>
    <source>
        <strain evidence="2 3">SYSU M60028</strain>
    </source>
</reference>
<gene>
    <name evidence="2" type="ORF">NK718_07675</name>
</gene>
<feature type="transmembrane region" description="Helical" evidence="1">
    <location>
        <begin position="411"/>
        <end position="430"/>
    </location>
</feature>
<keyword evidence="3" id="KW-1185">Reference proteome</keyword>
<accession>A0ABT1LBQ2</accession>
<proteinExistence type="predicted"/>
<keyword evidence="1" id="KW-1133">Transmembrane helix</keyword>
<feature type="transmembrane region" description="Helical" evidence="1">
    <location>
        <begin position="173"/>
        <end position="189"/>
    </location>
</feature>
<keyword evidence="1" id="KW-0812">Transmembrane</keyword>
<feature type="transmembrane region" description="Helical" evidence="1">
    <location>
        <begin position="313"/>
        <end position="333"/>
    </location>
</feature>
<feature type="transmembrane region" description="Helical" evidence="1">
    <location>
        <begin position="224"/>
        <end position="244"/>
    </location>
</feature>
<dbReference type="PANTHER" id="PTHR38454">
    <property type="entry name" value="INTEGRAL MEMBRANE PROTEIN-RELATED"/>
    <property type="match status" value="1"/>
</dbReference>
<dbReference type="InterPro" id="IPR018580">
    <property type="entry name" value="Uncharacterised_YfhO"/>
</dbReference>
<feature type="transmembrane region" description="Helical" evidence="1">
    <location>
        <begin position="340"/>
        <end position="359"/>
    </location>
</feature>
<dbReference type="RefSeq" id="WP_254740253.1">
    <property type="nucleotide sequence ID" value="NZ_JANCLU010000005.1"/>
</dbReference>
<organism evidence="2 3">
    <name type="scientific">Alsobacter ponti</name>
    <dbReference type="NCBI Taxonomy" id="2962936"/>
    <lineage>
        <taxon>Bacteria</taxon>
        <taxon>Pseudomonadati</taxon>
        <taxon>Pseudomonadota</taxon>
        <taxon>Alphaproteobacteria</taxon>
        <taxon>Hyphomicrobiales</taxon>
        <taxon>Alsobacteraceae</taxon>
        <taxon>Alsobacter</taxon>
    </lineage>
</organism>
<feature type="transmembrane region" description="Helical" evidence="1">
    <location>
        <begin position="436"/>
        <end position="459"/>
    </location>
</feature>
<evidence type="ECO:0000313" key="3">
    <source>
        <dbReference type="Proteomes" id="UP001205890"/>
    </source>
</evidence>
<dbReference type="PANTHER" id="PTHR38454:SF1">
    <property type="entry name" value="INTEGRAL MEMBRANE PROTEIN"/>
    <property type="match status" value="1"/>
</dbReference>
<feature type="transmembrane region" description="Helical" evidence="1">
    <location>
        <begin position="150"/>
        <end position="166"/>
    </location>
</feature>
<sequence>MPPTNRAFRLAPALLLVCGAWLVLAWPWLSGRVTIPWDAKAHFQAQFQFLADSIHRGEWPFWNPFVFAGSPQIADPQSLVFSPPYLLAALVTPNPGFQLADGIALGMLLAGGIGIVLIFRDRGWHWIGAVVAAIAFAFGASAAWRVQHTGQVLSLGWFPLALFCLMRALERSSAGWGFASGFVAGFLVLGRDQVALLAVYVLAGWVAWWWLAGEGRARRLRASLVPLACGVLGGLLVAAVPMAMTLLLAGETSRAAIIDLPGAERGSLHPASLLTAFVANLYGTDGPLAEFWGQPSPAWGPTDLYLARNMSDVYLGAIPLVALIVLGAARGALAAREARFFVVAFVALTLYALGRYTPAFAPAFHSLPGASLFRRPADATFLMGALAAVLAGYCIHRLLAGDLRSGLARTLGGGVALAAGLAACVAVAVWKGRLAQAAPFIAIGAVSIALSALALFVAARLAPRHAGLAGLLLAATLTADLALSNGPNESTALPPVLYDVLRPDSANATIALLRARLPNEPDRRDRVELAGVDFHWPNASMVHRLDNTLGYNPVHLNDYSRATGAQDHVALPDQRVFAPLMPSYRSRLADLLGLRLIATRGDIADIDRSLAPGDIAEIGRTADGRVYENPRALPRVLFPSGAIAADFEALIRTGAWPDFDPRATVLLERPQGGSAGTGPAGTVAIRRYANTEVIVDAESANGGYVVLNDAWHPWWRAEIDGRPAPLLKANVLFRAVAVPPGRHEVRFVFRPFVGMAAELAERLAGR</sequence>
<feature type="transmembrane region" description="Helical" evidence="1">
    <location>
        <begin position="99"/>
        <end position="119"/>
    </location>
</feature>
<dbReference type="Proteomes" id="UP001205890">
    <property type="component" value="Unassembled WGS sequence"/>
</dbReference>
<name>A0ABT1LBQ2_9HYPH</name>
<feature type="transmembrane region" description="Helical" evidence="1">
    <location>
        <begin position="126"/>
        <end position="144"/>
    </location>
</feature>
<comment type="caution">
    <text evidence="2">The sequence shown here is derived from an EMBL/GenBank/DDBJ whole genome shotgun (WGS) entry which is preliminary data.</text>
</comment>
<feature type="transmembrane region" description="Helical" evidence="1">
    <location>
        <begin position="466"/>
        <end position="483"/>
    </location>
</feature>
<evidence type="ECO:0000256" key="1">
    <source>
        <dbReference type="SAM" id="Phobius"/>
    </source>
</evidence>
<protein>
    <submittedName>
        <fullName evidence="2">YfhO family protein</fullName>
    </submittedName>
</protein>
<feature type="transmembrane region" description="Helical" evidence="1">
    <location>
        <begin position="195"/>
        <end position="212"/>
    </location>
</feature>
<evidence type="ECO:0000313" key="2">
    <source>
        <dbReference type="EMBL" id="MCP8938391.1"/>
    </source>
</evidence>
<feature type="transmembrane region" description="Helical" evidence="1">
    <location>
        <begin position="379"/>
        <end position="399"/>
    </location>
</feature>
<keyword evidence="1" id="KW-0472">Membrane</keyword>